<dbReference type="InterPro" id="IPR016032">
    <property type="entry name" value="Sig_transdc_resp-reg_C-effctor"/>
</dbReference>
<evidence type="ECO:0000259" key="4">
    <source>
        <dbReference type="PROSITE" id="PS50043"/>
    </source>
</evidence>
<dbReference type="SMART" id="SM00421">
    <property type="entry name" value="HTH_LUXR"/>
    <property type="match status" value="1"/>
</dbReference>
<evidence type="ECO:0000313" key="7">
    <source>
        <dbReference type="Proteomes" id="UP000326509"/>
    </source>
</evidence>
<keyword evidence="7" id="KW-1185">Reference proteome</keyword>
<dbReference type="SUPFAM" id="SSF46894">
    <property type="entry name" value="C-terminal effector domain of the bipartite response regulators"/>
    <property type="match status" value="1"/>
</dbReference>
<dbReference type="PROSITE" id="PS50043">
    <property type="entry name" value="HTH_LUXR_2"/>
    <property type="match status" value="1"/>
</dbReference>
<dbReference type="GO" id="GO:0000160">
    <property type="term" value="P:phosphorelay signal transduction system"/>
    <property type="evidence" value="ECO:0007669"/>
    <property type="project" value="InterPro"/>
</dbReference>
<comment type="caution">
    <text evidence="6">The sequence shown here is derived from an EMBL/GenBank/DDBJ whole genome shotgun (WGS) entry which is preliminary data.</text>
</comment>
<name>A0A5J4J133_9FLAO</name>
<gene>
    <name evidence="6" type="ORF">ULMA_31240</name>
</gene>
<dbReference type="RefSeq" id="WP_151675442.1">
    <property type="nucleotide sequence ID" value="NZ_BKCG01000014.1"/>
</dbReference>
<dbReference type="Proteomes" id="UP000326509">
    <property type="component" value="Unassembled WGS sequence"/>
</dbReference>
<keyword evidence="2 6" id="KW-0238">DNA-binding</keyword>
<dbReference type="InterPro" id="IPR058245">
    <property type="entry name" value="NreC/VraR/RcsB-like_REC"/>
</dbReference>
<dbReference type="PROSITE" id="PS50110">
    <property type="entry name" value="RESPONSE_REGULATORY"/>
    <property type="match status" value="1"/>
</dbReference>
<dbReference type="CDD" id="cd17535">
    <property type="entry name" value="REC_NarL-like"/>
    <property type="match status" value="1"/>
</dbReference>
<proteinExistence type="predicted"/>
<evidence type="ECO:0000259" key="5">
    <source>
        <dbReference type="PROSITE" id="PS50110"/>
    </source>
</evidence>
<dbReference type="GO" id="GO:0006355">
    <property type="term" value="P:regulation of DNA-templated transcription"/>
    <property type="evidence" value="ECO:0007669"/>
    <property type="project" value="InterPro"/>
</dbReference>
<dbReference type="Gene3D" id="3.40.50.2300">
    <property type="match status" value="1"/>
</dbReference>
<dbReference type="PANTHER" id="PTHR43214">
    <property type="entry name" value="TWO-COMPONENT RESPONSE REGULATOR"/>
    <property type="match status" value="1"/>
</dbReference>
<dbReference type="AlphaFoldDB" id="A0A5J4J133"/>
<dbReference type="EMBL" id="BKCG01000014">
    <property type="protein sequence ID" value="GER61016.1"/>
    <property type="molecule type" value="Genomic_DNA"/>
</dbReference>
<reference evidence="6 7" key="1">
    <citation type="submission" date="2019-08" db="EMBL/GenBank/DDBJ databases">
        <title>Draft genome sequence of Ulvibacter marinus type strain NBRC 109484.</title>
        <authorList>
            <person name="Kawano K."/>
            <person name="Ushijima N."/>
            <person name="Kihara M."/>
            <person name="Itoh H."/>
        </authorList>
    </citation>
    <scope>NUCLEOTIDE SEQUENCE [LARGE SCALE GENOMIC DNA]</scope>
    <source>
        <strain evidence="6 7">NBRC 109484</strain>
    </source>
</reference>
<dbReference type="InterPro" id="IPR000792">
    <property type="entry name" value="Tscrpt_reg_LuxR_C"/>
</dbReference>
<dbReference type="GO" id="GO:0003677">
    <property type="term" value="F:DNA binding"/>
    <property type="evidence" value="ECO:0007669"/>
    <property type="project" value="UniProtKB-KW"/>
</dbReference>
<dbReference type="Pfam" id="PF00072">
    <property type="entry name" value="Response_reg"/>
    <property type="match status" value="1"/>
</dbReference>
<dbReference type="InterPro" id="IPR039420">
    <property type="entry name" value="WalR-like"/>
</dbReference>
<feature type="domain" description="Response regulatory" evidence="5">
    <location>
        <begin position="6"/>
        <end position="124"/>
    </location>
</feature>
<keyword evidence="1 3" id="KW-0597">Phosphoprotein</keyword>
<evidence type="ECO:0000313" key="6">
    <source>
        <dbReference type="EMBL" id="GER61016.1"/>
    </source>
</evidence>
<dbReference type="SUPFAM" id="SSF52172">
    <property type="entry name" value="CheY-like"/>
    <property type="match status" value="1"/>
</dbReference>
<dbReference type="SMART" id="SM00448">
    <property type="entry name" value="REC"/>
    <property type="match status" value="1"/>
</dbReference>
<evidence type="ECO:0000256" key="1">
    <source>
        <dbReference type="ARBA" id="ARBA00022553"/>
    </source>
</evidence>
<evidence type="ECO:0000256" key="3">
    <source>
        <dbReference type="PROSITE-ProRule" id="PRU00169"/>
    </source>
</evidence>
<dbReference type="InterPro" id="IPR011006">
    <property type="entry name" value="CheY-like_superfamily"/>
</dbReference>
<evidence type="ECO:0000256" key="2">
    <source>
        <dbReference type="ARBA" id="ARBA00023125"/>
    </source>
</evidence>
<feature type="domain" description="HTH luxR-type" evidence="4">
    <location>
        <begin position="144"/>
        <end position="209"/>
    </location>
</feature>
<sequence length="213" mass="24167">MSKKYTVVIVDDHTLLSQAISSLVNGFDQFETLYTCKNGQEFIDKCKNEAFIPDLVLMDVNMPILNGIETTRQLKKEFPQIKVLALSVEENEETILKMLRAGAVGYLLKDTRKDILNNALIEVLEKGFYHTNSVSQLLIGSLHKEEQGACLKPREEEFLKLACSEMAYKEIAETMCLSPKTIEGYRDSVYEKLGIKNRIGLVLYAIKTGYFKP</sequence>
<dbReference type="OrthoDB" id="9797341at2"/>
<feature type="modified residue" description="4-aspartylphosphate" evidence="3">
    <location>
        <position position="59"/>
    </location>
</feature>
<dbReference type="PANTHER" id="PTHR43214:SF43">
    <property type="entry name" value="TWO-COMPONENT RESPONSE REGULATOR"/>
    <property type="match status" value="1"/>
</dbReference>
<organism evidence="6 7">
    <name type="scientific">Patiriisocius marinus</name>
    <dbReference type="NCBI Taxonomy" id="1397112"/>
    <lineage>
        <taxon>Bacteria</taxon>
        <taxon>Pseudomonadati</taxon>
        <taxon>Bacteroidota</taxon>
        <taxon>Flavobacteriia</taxon>
        <taxon>Flavobacteriales</taxon>
        <taxon>Flavobacteriaceae</taxon>
        <taxon>Patiriisocius</taxon>
    </lineage>
</organism>
<dbReference type="InterPro" id="IPR001789">
    <property type="entry name" value="Sig_transdc_resp-reg_receiver"/>
</dbReference>
<accession>A0A5J4J133</accession>
<protein>
    <submittedName>
        <fullName evidence="6">DNA-binding response regulator</fullName>
    </submittedName>
</protein>
<dbReference type="Pfam" id="PF00196">
    <property type="entry name" value="GerE"/>
    <property type="match status" value="1"/>
</dbReference>
<dbReference type="CDD" id="cd06170">
    <property type="entry name" value="LuxR_C_like"/>
    <property type="match status" value="1"/>
</dbReference>